<name>S9Q9Z0_9RHOB</name>
<dbReference type="Proteomes" id="UP000015351">
    <property type="component" value="Unassembled WGS sequence"/>
</dbReference>
<reference evidence="4" key="1">
    <citation type="journal article" date="2013" name="Stand. Genomic Sci.">
        <title>Genome sequence of the Litoreibacter arenae type strain (DSM 19593(T)), a member of the Roseobacter clade isolated from sea sand.</title>
        <authorList>
            <person name="Riedel T."/>
            <person name="Fiebig A."/>
            <person name="Petersen J."/>
            <person name="Gronow S."/>
            <person name="Kyrpides N.C."/>
            <person name="Goker M."/>
            <person name="Klenk H.P."/>
        </authorList>
    </citation>
    <scope>NUCLEOTIDE SEQUENCE [LARGE SCALE GENOMIC DNA]</scope>
    <source>
        <strain evidence="4">DSM 19593</strain>
    </source>
</reference>
<feature type="transmembrane region" description="Helical" evidence="2">
    <location>
        <begin position="7"/>
        <end position="27"/>
    </location>
</feature>
<dbReference type="EMBL" id="AONI01000015">
    <property type="protein sequence ID" value="EPX76837.1"/>
    <property type="molecule type" value="Genomic_DNA"/>
</dbReference>
<accession>S9Q9Z0</accession>
<gene>
    <name evidence="3" type="ORF">thalar_02555</name>
</gene>
<evidence type="ECO:0000256" key="1">
    <source>
        <dbReference type="SAM" id="MobiDB-lite"/>
    </source>
</evidence>
<dbReference type="OrthoDB" id="7861238at2"/>
<keyword evidence="2" id="KW-0812">Transmembrane</keyword>
<keyword evidence="2" id="KW-1133">Transmembrane helix</keyword>
<dbReference type="STRING" id="1123360.thalar_02555"/>
<feature type="region of interest" description="Disordered" evidence="1">
    <location>
        <begin position="103"/>
        <end position="137"/>
    </location>
</feature>
<evidence type="ECO:0000313" key="3">
    <source>
        <dbReference type="EMBL" id="EPX76837.1"/>
    </source>
</evidence>
<dbReference type="AlphaFoldDB" id="S9Q9Z0"/>
<evidence type="ECO:0000256" key="2">
    <source>
        <dbReference type="SAM" id="Phobius"/>
    </source>
</evidence>
<sequence>MHAIRKAILSLGITLFGLTIGFVIMAYEMPGVYPGLSDVKAFLDEKFSEDAKPELTPLQALRERNPALPVSPQGMAEPIGGGNTYGILDVFRMKQIFRPNDAVKEPLRTVPGQDRNGAPLPTIGETRKSSNVLSGTL</sequence>
<comment type="caution">
    <text evidence="3">The sequence shown here is derived from an EMBL/GenBank/DDBJ whole genome shotgun (WGS) entry which is preliminary data.</text>
</comment>
<evidence type="ECO:0000313" key="4">
    <source>
        <dbReference type="Proteomes" id="UP000015351"/>
    </source>
</evidence>
<dbReference type="RefSeq" id="WP_021101909.1">
    <property type="nucleotide sequence ID" value="NZ_KE557314.1"/>
</dbReference>
<protein>
    <submittedName>
        <fullName evidence="3">Uncharacterized protein</fullName>
    </submittedName>
</protein>
<proteinExistence type="predicted"/>
<dbReference type="HOGENOM" id="CLU_1862750_0_0_5"/>
<organism evidence="3 4">
    <name type="scientific">Litoreibacter arenae DSM 19593</name>
    <dbReference type="NCBI Taxonomy" id="1123360"/>
    <lineage>
        <taxon>Bacteria</taxon>
        <taxon>Pseudomonadati</taxon>
        <taxon>Pseudomonadota</taxon>
        <taxon>Alphaproteobacteria</taxon>
        <taxon>Rhodobacterales</taxon>
        <taxon>Roseobacteraceae</taxon>
        <taxon>Litoreibacter</taxon>
    </lineage>
</organism>
<keyword evidence="4" id="KW-1185">Reference proteome</keyword>
<keyword evidence="2" id="KW-0472">Membrane</keyword>